<evidence type="ECO:0000256" key="7">
    <source>
        <dbReference type="ARBA" id="ARBA00023224"/>
    </source>
</evidence>
<keyword evidence="7 9" id="KW-0807">Transducer</keyword>
<evidence type="ECO:0000256" key="6">
    <source>
        <dbReference type="ARBA" id="ARBA00023136"/>
    </source>
</evidence>
<dbReference type="InterPro" id="IPR003660">
    <property type="entry name" value="HAMP_dom"/>
</dbReference>
<evidence type="ECO:0000313" key="14">
    <source>
        <dbReference type="Proteomes" id="UP001158045"/>
    </source>
</evidence>
<dbReference type="RefSeq" id="WP_281093104.1">
    <property type="nucleotide sequence ID" value="NZ_JARYZI010000002.1"/>
</dbReference>
<dbReference type="Pfam" id="PF00672">
    <property type="entry name" value="HAMP"/>
    <property type="match status" value="1"/>
</dbReference>
<name>A0ABT6NA54_9FIRM</name>
<keyword evidence="3" id="KW-0145">Chemotaxis</keyword>
<dbReference type="PROSITE" id="PS50885">
    <property type="entry name" value="HAMP"/>
    <property type="match status" value="1"/>
</dbReference>
<evidence type="ECO:0000256" key="9">
    <source>
        <dbReference type="PROSITE-ProRule" id="PRU00284"/>
    </source>
</evidence>
<evidence type="ECO:0000256" key="4">
    <source>
        <dbReference type="ARBA" id="ARBA00022692"/>
    </source>
</evidence>
<organism evidence="13 14">
    <name type="scientific">Fusibacter bizertensis</name>
    <dbReference type="NCBI Taxonomy" id="1488331"/>
    <lineage>
        <taxon>Bacteria</taxon>
        <taxon>Bacillati</taxon>
        <taxon>Bacillota</taxon>
        <taxon>Clostridia</taxon>
        <taxon>Eubacteriales</taxon>
        <taxon>Eubacteriales Family XII. Incertae Sedis</taxon>
        <taxon>Fusibacter</taxon>
    </lineage>
</organism>
<dbReference type="SUPFAM" id="SSF58104">
    <property type="entry name" value="Methyl-accepting chemotaxis protein (MCP) signaling domain"/>
    <property type="match status" value="1"/>
</dbReference>
<comment type="caution">
    <text evidence="13">The sequence shown here is derived from an EMBL/GenBank/DDBJ whole genome shotgun (WGS) entry which is preliminary data.</text>
</comment>
<keyword evidence="14" id="KW-1185">Reference proteome</keyword>
<evidence type="ECO:0000256" key="3">
    <source>
        <dbReference type="ARBA" id="ARBA00022500"/>
    </source>
</evidence>
<dbReference type="InterPro" id="IPR033479">
    <property type="entry name" value="dCache_1"/>
</dbReference>
<evidence type="ECO:0000259" key="11">
    <source>
        <dbReference type="PROSITE" id="PS50111"/>
    </source>
</evidence>
<dbReference type="SMART" id="SM00304">
    <property type="entry name" value="HAMP"/>
    <property type="match status" value="1"/>
</dbReference>
<evidence type="ECO:0000256" key="8">
    <source>
        <dbReference type="ARBA" id="ARBA00029447"/>
    </source>
</evidence>
<gene>
    <name evidence="13" type="ORF">QE109_03985</name>
</gene>
<evidence type="ECO:0000259" key="12">
    <source>
        <dbReference type="PROSITE" id="PS50885"/>
    </source>
</evidence>
<dbReference type="Gene3D" id="3.30.450.20">
    <property type="entry name" value="PAS domain"/>
    <property type="match status" value="1"/>
</dbReference>
<proteinExistence type="inferred from homology"/>
<dbReference type="Proteomes" id="UP001158045">
    <property type="component" value="Unassembled WGS sequence"/>
</dbReference>
<evidence type="ECO:0000256" key="2">
    <source>
        <dbReference type="ARBA" id="ARBA00022475"/>
    </source>
</evidence>
<dbReference type="Pfam" id="PF02743">
    <property type="entry name" value="dCache_1"/>
    <property type="match status" value="1"/>
</dbReference>
<feature type="domain" description="Methyl-accepting transducer" evidence="11">
    <location>
        <begin position="378"/>
        <end position="635"/>
    </location>
</feature>
<evidence type="ECO:0000256" key="10">
    <source>
        <dbReference type="SAM" id="Phobius"/>
    </source>
</evidence>
<dbReference type="PANTHER" id="PTHR32089:SF112">
    <property type="entry name" value="LYSOZYME-LIKE PROTEIN-RELATED"/>
    <property type="match status" value="1"/>
</dbReference>
<dbReference type="Gene3D" id="1.10.287.950">
    <property type="entry name" value="Methyl-accepting chemotaxis protein"/>
    <property type="match status" value="1"/>
</dbReference>
<protein>
    <submittedName>
        <fullName evidence="13">Methyl-accepting chemotaxis protein</fullName>
    </submittedName>
</protein>
<feature type="domain" description="HAMP" evidence="12">
    <location>
        <begin position="307"/>
        <end position="359"/>
    </location>
</feature>
<keyword evidence="4 10" id="KW-0812">Transmembrane</keyword>
<dbReference type="CDD" id="cd12914">
    <property type="entry name" value="PDC1_DGC_like"/>
    <property type="match status" value="1"/>
</dbReference>
<keyword evidence="5 10" id="KW-1133">Transmembrane helix</keyword>
<evidence type="ECO:0000256" key="5">
    <source>
        <dbReference type="ARBA" id="ARBA00022989"/>
    </source>
</evidence>
<dbReference type="CDD" id="cd06225">
    <property type="entry name" value="HAMP"/>
    <property type="match status" value="1"/>
</dbReference>
<keyword evidence="2" id="KW-1003">Cell membrane</keyword>
<dbReference type="PROSITE" id="PS50111">
    <property type="entry name" value="CHEMOTAXIS_TRANSDUC_2"/>
    <property type="match status" value="1"/>
</dbReference>
<dbReference type="Pfam" id="PF00015">
    <property type="entry name" value="MCPsignal"/>
    <property type="match status" value="1"/>
</dbReference>
<evidence type="ECO:0000256" key="1">
    <source>
        <dbReference type="ARBA" id="ARBA00004651"/>
    </source>
</evidence>
<dbReference type="SMART" id="SM00283">
    <property type="entry name" value="MA"/>
    <property type="match status" value="1"/>
</dbReference>
<accession>A0ABT6NA54</accession>
<comment type="similarity">
    <text evidence="8">Belongs to the methyl-accepting chemotaxis (MCP) protein family.</text>
</comment>
<reference evidence="13 14" key="1">
    <citation type="submission" date="2023-04" db="EMBL/GenBank/DDBJ databases">
        <title>Fusibacter bizertensis strain WBS, isolated from littoral bottom sediments of the Arctic seas - biochemical and genomic analysis.</title>
        <authorList>
            <person name="Brioukhanov A.L."/>
        </authorList>
    </citation>
    <scope>NUCLEOTIDE SEQUENCE [LARGE SCALE GENOMIC DNA]</scope>
    <source>
        <strain evidence="13 14">WBS</strain>
    </source>
</reference>
<dbReference type="PANTHER" id="PTHR32089">
    <property type="entry name" value="METHYL-ACCEPTING CHEMOTAXIS PROTEIN MCPB"/>
    <property type="match status" value="1"/>
</dbReference>
<dbReference type="EMBL" id="JARYZI010000002">
    <property type="protein sequence ID" value="MDH8677293.1"/>
    <property type="molecule type" value="Genomic_DNA"/>
</dbReference>
<dbReference type="CDD" id="cd12912">
    <property type="entry name" value="PDC2_MCP_like"/>
    <property type="match status" value="1"/>
</dbReference>
<keyword evidence="6 10" id="KW-0472">Membrane</keyword>
<sequence length="666" mass="71289">MLKSLKLKIMLIMLFVILVPLATLGITSLIQFTNATETSVYDKLDDLVSLTADAIGSEIEGAQLIGAIMSQDNGIIDFAAGNTSLKADVYKQLVSTAEAHSDVVEMILITNNKGKTITASNDMNSSIDVSDRKYYQDALAGGIGQSAAIISKVTNLPVIAIAQPLKQGNNVVGTIITTIKFDVISAHAKSIKVFDGGYSFMFDNEGLILSHINQEFEFNKHMDEFNIPTLNEMLADVQTNKSGSKTYTYEGVKKYVKYTTVGNFGLAITANYDDYMSTTLGIRNLLIAIMVVSLIIAMLISYLFVTKSVTSPLAKLSNLMTLAGDGDLTVSSQIKTGDEIEKIGIAFNKMIEHQNGIVYKVKTGANEVAKSSDDIASSTNEVSDASQSVAKAIQDVADNSSSQSKSILETTETILQLSSLIQLAKINAIESDKNTLSTLESVGVGRESIENTLKSISEIKSLTDVTSENLKELEALSSEIKGIIGTINSISDQTNLLALNASIEAARAGEHGRGFAVVAEEVRKLAEQTGDEANGITKVVGEMIQKIDLAVKSMNEGNIAVDTGVEKAKATDRAFVRIYESVGSVSNDVKKIVEITDNEVSSSEVILNLIDTVSSLSEQNSANAQEVAAAVEEQTALLESIAAGSEELTAMATELNTLVEKFKVEE</sequence>
<evidence type="ECO:0000313" key="13">
    <source>
        <dbReference type="EMBL" id="MDH8677293.1"/>
    </source>
</evidence>
<dbReference type="InterPro" id="IPR004089">
    <property type="entry name" value="MCPsignal_dom"/>
</dbReference>
<feature type="transmembrane region" description="Helical" evidence="10">
    <location>
        <begin position="285"/>
        <end position="305"/>
    </location>
</feature>
<comment type="subcellular location">
    <subcellularLocation>
        <location evidence="1">Cell membrane</location>
        <topology evidence="1">Multi-pass membrane protein</topology>
    </subcellularLocation>
</comment>